<proteinExistence type="inferred from homology"/>
<protein>
    <submittedName>
        <fullName evidence="4">Fumarylacetoacetate hydrolase family protein</fullName>
    </submittedName>
</protein>
<evidence type="ECO:0000256" key="2">
    <source>
        <dbReference type="ARBA" id="ARBA00022723"/>
    </source>
</evidence>
<comment type="caution">
    <text evidence="4">The sequence shown here is derived from an EMBL/GenBank/DDBJ whole genome shotgun (WGS) entry which is preliminary data.</text>
</comment>
<dbReference type="InterPro" id="IPR036663">
    <property type="entry name" value="Fumarylacetoacetase_C_sf"/>
</dbReference>
<reference evidence="4" key="1">
    <citation type="submission" date="2022-06" db="EMBL/GenBank/DDBJ databases">
        <title>Genome public.</title>
        <authorList>
            <person name="Sun Q."/>
        </authorList>
    </citation>
    <scope>NUCLEOTIDE SEQUENCE</scope>
    <source>
        <strain evidence="4">CWNU-1</strain>
    </source>
</reference>
<gene>
    <name evidence="4" type="ORF">NBG84_38545</name>
</gene>
<dbReference type="PANTHER" id="PTHR42796">
    <property type="entry name" value="FUMARYLACETOACETATE HYDROLASE DOMAIN-CONTAINING PROTEIN 2A-RELATED"/>
    <property type="match status" value="1"/>
</dbReference>
<dbReference type="EMBL" id="JAMQAW010000099">
    <property type="protein sequence ID" value="MCM2394105.1"/>
    <property type="molecule type" value="Genomic_DNA"/>
</dbReference>
<evidence type="ECO:0000256" key="1">
    <source>
        <dbReference type="ARBA" id="ARBA00010211"/>
    </source>
</evidence>
<dbReference type="Gene3D" id="3.90.850.10">
    <property type="entry name" value="Fumarylacetoacetase-like, C-terminal domain"/>
    <property type="match status" value="1"/>
</dbReference>
<evidence type="ECO:0000259" key="3">
    <source>
        <dbReference type="Pfam" id="PF01557"/>
    </source>
</evidence>
<keyword evidence="4" id="KW-0378">Hydrolase</keyword>
<accession>A0ABT0V2J4</accession>
<dbReference type="SUPFAM" id="SSF56529">
    <property type="entry name" value="FAH"/>
    <property type="match status" value="1"/>
</dbReference>
<keyword evidence="5" id="KW-1185">Reference proteome</keyword>
<name>A0ABT0V2J4_9ACTN</name>
<dbReference type="InterPro" id="IPR051121">
    <property type="entry name" value="FAH"/>
</dbReference>
<dbReference type="RefSeq" id="WP_250924385.1">
    <property type="nucleotide sequence ID" value="NZ_JAMQAW010000099.1"/>
</dbReference>
<dbReference type="Pfam" id="PF01557">
    <property type="entry name" value="FAA_hydrolase"/>
    <property type="match status" value="1"/>
</dbReference>
<comment type="similarity">
    <text evidence="1">Belongs to the FAH family.</text>
</comment>
<dbReference type="Proteomes" id="UP001431429">
    <property type="component" value="Unassembled WGS sequence"/>
</dbReference>
<sequence>MRLIGFKDGRDRWIGAVDSTGMVSRIAPADTFYSDPAGALESARRAPATPEKPAEFAPPVPATAKVLCVGLNYRAHAEEADVPVPDYPTVFGRWESTLVCDGDEVPVPACEPGLDWEAELAVIIGRTLTDASEEEALGGVLGFTCFNDVSARKRQFDTTQWTLGKNPDRSGPIGPVVVTADEWGGPDGWSGRKVVARVNGEVMQSGDTSEMIFSVGRILSYISQTTTLRPGDVVATGTPAGVGFIRKPPVLLTPGDVVEVEIDGVGVLRNPVVGPAGRP</sequence>
<keyword evidence="2" id="KW-0479">Metal-binding</keyword>
<dbReference type="PANTHER" id="PTHR42796:SF4">
    <property type="entry name" value="FUMARYLACETOACETATE HYDROLASE DOMAIN-CONTAINING PROTEIN 2A"/>
    <property type="match status" value="1"/>
</dbReference>
<feature type="domain" description="Fumarylacetoacetase-like C-terminal" evidence="3">
    <location>
        <begin position="65"/>
        <end position="273"/>
    </location>
</feature>
<dbReference type="InterPro" id="IPR011234">
    <property type="entry name" value="Fumarylacetoacetase-like_C"/>
</dbReference>
<dbReference type="GO" id="GO:0016787">
    <property type="term" value="F:hydrolase activity"/>
    <property type="evidence" value="ECO:0007669"/>
    <property type="project" value="UniProtKB-KW"/>
</dbReference>
<evidence type="ECO:0000313" key="5">
    <source>
        <dbReference type="Proteomes" id="UP001431429"/>
    </source>
</evidence>
<organism evidence="4 5">
    <name type="scientific">Streptomyces albipurpureus</name>
    <dbReference type="NCBI Taxonomy" id="2897419"/>
    <lineage>
        <taxon>Bacteria</taxon>
        <taxon>Bacillati</taxon>
        <taxon>Actinomycetota</taxon>
        <taxon>Actinomycetes</taxon>
        <taxon>Kitasatosporales</taxon>
        <taxon>Streptomycetaceae</taxon>
        <taxon>Streptomyces</taxon>
    </lineage>
</organism>
<evidence type="ECO:0000313" key="4">
    <source>
        <dbReference type="EMBL" id="MCM2394105.1"/>
    </source>
</evidence>